<name>A0A7K9Z5I8_9GALL</name>
<keyword evidence="5" id="KW-0276">Fatty acid metabolism</keyword>
<organism evidence="13 14">
    <name type="scientific">Odontophorus gujanensis</name>
    <name type="common">marbled wood quail</name>
    <dbReference type="NCBI Taxonomy" id="886794"/>
    <lineage>
        <taxon>Eukaryota</taxon>
        <taxon>Metazoa</taxon>
        <taxon>Chordata</taxon>
        <taxon>Craniata</taxon>
        <taxon>Vertebrata</taxon>
        <taxon>Euteleostomi</taxon>
        <taxon>Archelosauria</taxon>
        <taxon>Archosauria</taxon>
        <taxon>Dinosauria</taxon>
        <taxon>Saurischia</taxon>
        <taxon>Theropoda</taxon>
        <taxon>Coelurosauria</taxon>
        <taxon>Aves</taxon>
        <taxon>Neognathae</taxon>
        <taxon>Galloanserae</taxon>
        <taxon>Galliformes</taxon>
        <taxon>Odontophoridae</taxon>
        <taxon>Odontophorus</taxon>
    </lineage>
</organism>
<dbReference type="EC" id="3.1.2.14" evidence="2"/>
<keyword evidence="4" id="KW-0378">Hydrolase</keyword>
<accession>A0A7K9Z5I8</accession>
<feature type="non-terminal residue" evidence="13">
    <location>
        <position position="270"/>
    </location>
</feature>
<feature type="signal peptide" evidence="11">
    <location>
        <begin position="1"/>
        <end position="21"/>
    </location>
</feature>
<keyword evidence="3" id="KW-0444">Lipid biosynthesis</keyword>
<dbReference type="OrthoDB" id="541883at2759"/>
<evidence type="ECO:0000256" key="11">
    <source>
        <dbReference type="SAM" id="SignalP"/>
    </source>
</evidence>
<comment type="similarity">
    <text evidence="1">Belongs to the thioesterase family.</text>
</comment>
<dbReference type="Pfam" id="PF00975">
    <property type="entry name" value="Thioesterase"/>
    <property type="match status" value="1"/>
</dbReference>
<dbReference type="InterPro" id="IPR029058">
    <property type="entry name" value="AB_hydrolase_fold"/>
</dbReference>
<evidence type="ECO:0000256" key="2">
    <source>
        <dbReference type="ARBA" id="ARBA00012480"/>
    </source>
</evidence>
<evidence type="ECO:0000256" key="9">
    <source>
        <dbReference type="ARBA" id="ARBA00073799"/>
    </source>
</evidence>
<evidence type="ECO:0000313" key="13">
    <source>
        <dbReference type="EMBL" id="NXJ16319.1"/>
    </source>
</evidence>
<feature type="chain" id="PRO_5029748136" description="S-acyl fatty acid synthase thioesterase, medium chain" evidence="11">
    <location>
        <begin position="22"/>
        <end position="270"/>
    </location>
</feature>
<reference evidence="13 14" key="1">
    <citation type="submission" date="2019-09" db="EMBL/GenBank/DDBJ databases">
        <title>Bird 10,000 Genomes (B10K) Project - Family phase.</title>
        <authorList>
            <person name="Zhang G."/>
        </authorList>
    </citation>
    <scope>NUCLEOTIDE SEQUENCE [LARGE SCALE GENOMIC DNA]</scope>
    <source>
        <strain evidence="13">B10K-DU-001-53</strain>
        <tissue evidence="13">Muscle</tissue>
    </source>
</reference>
<dbReference type="GO" id="GO:0051792">
    <property type="term" value="P:medium-chain fatty acid biosynthetic process"/>
    <property type="evidence" value="ECO:0007669"/>
    <property type="project" value="UniProtKB-ARBA"/>
</dbReference>
<evidence type="ECO:0000256" key="5">
    <source>
        <dbReference type="ARBA" id="ARBA00022832"/>
    </source>
</evidence>
<dbReference type="InterPro" id="IPR001031">
    <property type="entry name" value="Thioesterase"/>
</dbReference>
<dbReference type="InterPro" id="IPR012223">
    <property type="entry name" value="TEII"/>
</dbReference>
<evidence type="ECO:0000256" key="7">
    <source>
        <dbReference type="ARBA" id="ARBA00023160"/>
    </source>
</evidence>
<dbReference type="AlphaFoldDB" id="A0A7K9Z5I8"/>
<dbReference type="Gene3D" id="3.40.50.1820">
    <property type="entry name" value="alpha/beta hydrolase"/>
    <property type="match status" value="1"/>
</dbReference>
<dbReference type="SUPFAM" id="SSF53474">
    <property type="entry name" value="alpha/beta-Hydrolases"/>
    <property type="match status" value="1"/>
</dbReference>
<protein>
    <recommendedName>
        <fullName evidence="9">S-acyl fatty acid synthase thioesterase, medium chain</fullName>
        <ecNumber evidence="2">3.1.2.14</ecNumber>
    </recommendedName>
    <alternativeName>
        <fullName evidence="10">Thioesterase II</fullName>
    </alternativeName>
</protein>
<feature type="domain" description="Thioesterase" evidence="12">
    <location>
        <begin position="35"/>
        <end position="261"/>
    </location>
</feature>
<evidence type="ECO:0000256" key="10">
    <source>
        <dbReference type="ARBA" id="ARBA00079653"/>
    </source>
</evidence>
<evidence type="ECO:0000256" key="8">
    <source>
        <dbReference type="ARBA" id="ARBA00048536"/>
    </source>
</evidence>
<evidence type="ECO:0000256" key="6">
    <source>
        <dbReference type="ARBA" id="ARBA00023098"/>
    </source>
</evidence>
<evidence type="ECO:0000259" key="12">
    <source>
        <dbReference type="Pfam" id="PF00975"/>
    </source>
</evidence>
<keyword evidence="14" id="KW-1185">Reference proteome</keyword>
<keyword evidence="6" id="KW-0443">Lipid metabolism</keyword>
<feature type="non-terminal residue" evidence="13">
    <location>
        <position position="1"/>
    </location>
</feature>
<evidence type="ECO:0000256" key="1">
    <source>
        <dbReference type="ARBA" id="ARBA00007169"/>
    </source>
</evidence>
<evidence type="ECO:0000256" key="4">
    <source>
        <dbReference type="ARBA" id="ARBA00022801"/>
    </source>
</evidence>
<comment type="catalytic activity">
    <reaction evidence="8">
        <text>(9Z)-octadecenoyl-[ACP] + H2O = (9Z)-octadecenoate + holo-[ACP] + H(+)</text>
        <dbReference type="Rhea" id="RHEA:15057"/>
        <dbReference type="Rhea" id="RHEA-COMP:9685"/>
        <dbReference type="Rhea" id="RHEA-COMP:9924"/>
        <dbReference type="ChEBI" id="CHEBI:15377"/>
        <dbReference type="ChEBI" id="CHEBI:15378"/>
        <dbReference type="ChEBI" id="CHEBI:30823"/>
        <dbReference type="ChEBI" id="CHEBI:64479"/>
        <dbReference type="ChEBI" id="CHEBI:78783"/>
        <dbReference type="EC" id="3.1.2.14"/>
    </reaction>
</comment>
<keyword evidence="7" id="KW-0275">Fatty acid biosynthesis</keyword>
<proteinExistence type="inferred from homology"/>
<dbReference type="EMBL" id="VXAB01013900">
    <property type="protein sequence ID" value="NXJ16319.1"/>
    <property type="molecule type" value="Genomic_DNA"/>
</dbReference>
<evidence type="ECO:0000313" key="14">
    <source>
        <dbReference type="Proteomes" id="UP000522663"/>
    </source>
</evidence>
<dbReference type="Proteomes" id="UP000522663">
    <property type="component" value="Unassembled WGS sequence"/>
</dbReference>
<dbReference type="GO" id="GO:0016297">
    <property type="term" value="F:fatty acyl-[ACP] hydrolase activity"/>
    <property type="evidence" value="ECO:0007669"/>
    <property type="project" value="UniProtKB-EC"/>
</dbReference>
<dbReference type="FunFam" id="3.40.50.1820:FF:000153">
    <property type="entry name" value="Surfactin synthase thioesterase subunit"/>
    <property type="match status" value="1"/>
</dbReference>
<dbReference type="PANTHER" id="PTHR11487:SF0">
    <property type="entry name" value="S-ACYL FATTY ACID SYNTHASE THIOESTERASE, MEDIUM CHAIN"/>
    <property type="match status" value="1"/>
</dbReference>
<comment type="caution">
    <text evidence="13">The sequence shown here is derived from an EMBL/GenBank/DDBJ whole genome shotgun (WGS) entry which is preliminary data.</text>
</comment>
<keyword evidence="11" id="KW-0732">Signal</keyword>
<sequence>ILVTFVPFCFVFCSVFPGMEKAIVRPFKRPNALCRLICFPWAGGATSHFAQWGKLFSSLIEVSVVRLPGRESRVKEPFAKDMTAVVNDITNALLKDLQEKPFAFFGHSFGAYISYAVAVHLKEKHGLEPIHLFLSGAYAPHSEAFLLMGKVNEAKDEDILEHVKFLGGTPSEFLKNEDIKKHLILTVREDVSILQTYSFEKVERKTIFSCDVTCFDGSEETVHQAEAWLNITRGDTSIYSLPGGHFYLLDPSNEIFLIKHITKCIENAAL</sequence>
<dbReference type="PANTHER" id="PTHR11487">
    <property type="entry name" value="THIOESTERASE"/>
    <property type="match status" value="1"/>
</dbReference>
<gene>
    <name evidence="13" type="primary">Sast</name>
    <name evidence="13" type="ORF">ODOGUJ_R12114</name>
</gene>
<evidence type="ECO:0000256" key="3">
    <source>
        <dbReference type="ARBA" id="ARBA00022516"/>
    </source>
</evidence>